<dbReference type="InterPro" id="IPR011012">
    <property type="entry name" value="Longin-like_dom_sf"/>
</dbReference>
<feature type="region of interest" description="Disordered" evidence="3">
    <location>
        <begin position="1"/>
        <end position="24"/>
    </location>
</feature>
<feature type="domain" description="FUZ/MON1/HPS1 second Longin" evidence="5">
    <location>
        <begin position="297"/>
        <end position="395"/>
    </location>
</feature>
<dbReference type="GO" id="GO:0016192">
    <property type="term" value="P:vesicle-mediated transport"/>
    <property type="evidence" value="ECO:0007669"/>
    <property type="project" value="InterPro"/>
</dbReference>
<gene>
    <name evidence="7" type="ORF">GDO86_007355</name>
</gene>
<name>A0A8T2ITD4_9PIPI</name>
<comment type="similarity">
    <text evidence="1 2">Belongs to the MON1/SAND family.</text>
</comment>
<feature type="domain" description="FUZ/MON1/HPS1 first Longin" evidence="4">
    <location>
        <begin position="137"/>
        <end position="259"/>
    </location>
</feature>
<sequence>MSQWKGNVTTGLSVPECPESHRSVSPALIQGTEPGASQDEAMFVHAQSYEDLTGEEEVPVPGSPGIEDTVEVSSMEQISQDFNKLSTQLSEPSTDLEAQNIVVSSAMGRRESTRSISQEEDGEAGFRALDAWYKHQKHVFVLSEAGKPVYSRYHSEEALSSIAGVMMALVSFLETEKNAIRSIHADGYKVVFVRRSPLVLVSVSYTRQSEQEIAQELLYVYYQILSLLTGAQLHHLFQQRPSYDLRRLLSGSERITDSLLDLMDIDPSFLLGAVHCFPVMPGTRDAISNCLQHAKAKSLVFSILMSRNQLISLVRKKEQYLHHIDLHLLFNLVTSSSSFKEGEAWTPVCLPKFNPSGFFHAHISYLSHNPDFCLLLVSTDREDFFTVSDCKRKIVERMQKQGYWGPLRESLRNPFYSVTLVDVPDLQHFLYKSKSSGLFTCPAMEAPYDTEEERRRLLALYQYLHSKAHCSSHHLTTIYHVGPHENVLAWWTDAFELYVCFSPLGTKSAASNGVARLLRWIRKEEDRLFILSSPTY</sequence>
<dbReference type="Pfam" id="PF19038">
    <property type="entry name" value="Fuz_longin_3"/>
    <property type="match status" value="1"/>
</dbReference>
<evidence type="ECO:0000259" key="4">
    <source>
        <dbReference type="Pfam" id="PF19036"/>
    </source>
</evidence>
<evidence type="ECO:0000256" key="2">
    <source>
        <dbReference type="RuleBase" id="RU367048"/>
    </source>
</evidence>
<dbReference type="AlphaFoldDB" id="A0A8T2ITD4"/>
<dbReference type="Pfam" id="PF19036">
    <property type="entry name" value="Fuz_longin_1"/>
    <property type="match status" value="1"/>
</dbReference>
<dbReference type="InterPro" id="IPR043972">
    <property type="entry name" value="FUZ/MON1/HPS1_longin_1"/>
</dbReference>
<comment type="caution">
    <text evidence="7">The sequence shown here is derived from an EMBL/GenBank/DDBJ whole genome shotgun (WGS) entry which is preliminary data.</text>
</comment>
<dbReference type="GO" id="GO:0006623">
    <property type="term" value="P:protein targeting to vacuole"/>
    <property type="evidence" value="ECO:0007669"/>
    <property type="project" value="UniProtKB-UniRule"/>
</dbReference>
<reference evidence="7" key="1">
    <citation type="thesis" date="2020" institute="ProQuest LLC" country="789 East Eisenhower Parkway, Ann Arbor, MI, USA">
        <title>Comparative Genomics and Chromosome Evolution.</title>
        <authorList>
            <person name="Mudd A.B."/>
        </authorList>
    </citation>
    <scope>NUCLEOTIDE SEQUENCE</scope>
    <source>
        <strain evidence="7">Female2</strain>
        <tissue evidence="7">Blood</tissue>
    </source>
</reference>
<evidence type="ECO:0000259" key="6">
    <source>
        <dbReference type="Pfam" id="PF19038"/>
    </source>
</evidence>
<accession>A0A8T2ITD4</accession>
<feature type="domain" description="FUZ/MON1/HPS1 third Longin" evidence="6">
    <location>
        <begin position="426"/>
        <end position="525"/>
    </location>
</feature>
<feature type="compositionally biased region" description="Polar residues" evidence="3">
    <location>
        <begin position="1"/>
        <end position="12"/>
    </location>
</feature>
<dbReference type="InterPro" id="IPR043971">
    <property type="entry name" value="FUZ/MON1/HPS1_longin_2"/>
</dbReference>
<dbReference type="PANTHER" id="PTHR13027">
    <property type="entry name" value="SAND PROTEIN-RELATED"/>
    <property type="match status" value="1"/>
</dbReference>
<protein>
    <recommendedName>
        <fullName evidence="2">Vacuolar fusion protein MON1 homolog</fullName>
    </recommendedName>
</protein>
<evidence type="ECO:0000313" key="7">
    <source>
        <dbReference type="EMBL" id="KAG8436219.1"/>
    </source>
</evidence>
<organism evidence="7 8">
    <name type="scientific">Hymenochirus boettgeri</name>
    <name type="common">Congo dwarf clawed frog</name>
    <dbReference type="NCBI Taxonomy" id="247094"/>
    <lineage>
        <taxon>Eukaryota</taxon>
        <taxon>Metazoa</taxon>
        <taxon>Chordata</taxon>
        <taxon>Craniata</taxon>
        <taxon>Vertebrata</taxon>
        <taxon>Euteleostomi</taxon>
        <taxon>Amphibia</taxon>
        <taxon>Batrachia</taxon>
        <taxon>Anura</taxon>
        <taxon>Pipoidea</taxon>
        <taxon>Pipidae</taxon>
        <taxon>Pipinae</taxon>
        <taxon>Hymenochirus</taxon>
    </lineage>
</organism>
<dbReference type="InterPro" id="IPR004353">
    <property type="entry name" value="Mon1"/>
</dbReference>
<dbReference type="EMBL" id="JAACNH010000007">
    <property type="protein sequence ID" value="KAG8436219.1"/>
    <property type="molecule type" value="Genomic_DNA"/>
</dbReference>
<comment type="function">
    <text evidence="2">Plays an important role in membrane trafficking through the secretory apparatus.</text>
</comment>
<dbReference type="GO" id="GO:0035658">
    <property type="term" value="C:Mon1-Ccz1 complex"/>
    <property type="evidence" value="ECO:0007669"/>
    <property type="project" value="TreeGrafter"/>
</dbReference>
<dbReference type="OrthoDB" id="272411at2759"/>
<keyword evidence="8" id="KW-1185">Reference proteome</keyword>
<evidence type="ECO:0000256" key="3">
    <source>
        <dbReference type="SAM" id="MobiDB-lite"/>
    </source>
</evidence>
<dbReference type="PANTHER" id="PTHR13027:SF14">
    <property type="entry name" value="VACUOLAR FUSION PROTEIN MON1 HOMOLOG A"/>
    <property type="match status" value="1"/>
</dbReference>
<dbReference type="GO" id="GO:0009306">
    <property type="term" value="P:protein secretion"/>
    <property type="evidence" value="ECO:0007669"/>
    <property type="project" value="TreeGrafter"/>
</dbReference>
<dbReference type="PRINTS" id="PR01546">
    <property type="entry name" value="YEAST73DUF"/>
</dbReference>
<evidence type="ECO:0000259" key="5">
    <source>
        <dbReference type="Pfam" id="PF19037"/>
    </source>
</evidence>
<dbReference type="SUPFAM" id="SSF64356">
    <property type="entry name" value="SNARE-like"/>
    <property type="match status" value="1"/>
</dbReference>
<dbReference type="Pfam" id="PF19037">
    <property type="entry name" value="Fuz_longin_2"/>
    <property type="match status" value="1"/>
</dbReference>
<dbReference type="Proteomes" id="UP000812440">
    <property type="component" value="Chromosome 4"/>
</dbReference>
<evidence type="ECO:0000313" key="8">
    <source>
        <dbReference type="Proteomes" id="UP000812440"/>
    </source>
</evidence>
<evidence type="ECO:0000256" key="1">
    <source>
        <dbReference type="ARBA" id="ARBA00008968"/>
    </source>
</evidence>
<proteinExistence type="inferred from homology"/>
<dbReference type="InterPro" id="IPR043970">
    <property type="entry name" value="FUZ/MON1/HPS1_longin_3"/>
</dbReference>